<evidence type="ECO:0000256" key="1">
    <source>
        <dbReference type="SAM" id="MobiDB-lite"/>
    </source>
</evidence>
<name>A0A918X5V5_9ACTN</name>
<gene>
    <name evidence="2" type="ORF">GCM10010334_73920</name>
</gene>
<reference evidence="2" key="2">
    <citation type="submission" date="2020-09" db="EMBL/GenBank/DDBJ databases">
        <authorList>
            <person name="Sun Q."/>
            <person name="Ohkuma M."/>
        </authorList>
    </citation>
    <scope>NUCLEOTIDE SEQUENCE</scope>
    <source>
        <strain evidence="2">JCM 4637</strain>
    </source>
</reference>
<proteinExistence type="predicted"/>
<dbReference type="AlphaFoldDB" id="A0A918X5V5"/>
<feature type="region of interest" description="Disordered" evidence="1">
    <location>
        <begin position="1"/>
        <end position="43"/>
    </location>
</feature>
<evidence type="ECO:0000313" key="2">
    <source>
        <dbReference type="EMBL" id="GHD14564.1"/>
    </source>
</evidence>
<dbReference type="Proteomes" id="UP000638353">
    <property type="component" value="Unassembled WGS sequence"/>
</dbReference>
<reference evidence="2" key="1">
    <citation type="journal article" date="2014" name="Int. J. Syst. Evol. Microbiol.">
        <title>Complete genome sequence of Corynebacterium casei LMG S-19264T (=DSM 44701T), isolated from a smear-ripened cheese.</title>
        <authorList>
            <consortium name="US DOE Joint Genome Institute (JGI-PGF)"/>
            <person name="Walter F."/>
            <person name="Albersmeier A."/>
            <person name="Kalinowski J."/>
            <person name="Ruckert C."/>
        </authorList>
    </citation>
    <scope>NUCLEOTIDE SEQUENCE</scope>
    <source>
        <strain evidence="2">JCM 4637</strain>
    </source>
</reference>
<comment type="caution">
    <text evidence="2">The sequence shown here is derived from an EMBL/GenBank/DDBJ whole genome shotgun (WGS) entry which is preliminary data.</text>
</comment>
<protein>
    <submittedName>
        <fullName evidence="2">Uncharacterized protein</fullName>
    </submittedName>
</protein>
<evidence type="ECO:0000313" key="3">
    <source>
        <dbReference type="Proteomes" id="UP000638353"/>
    </source>
</evidence>
<accession>A0A918X5V5</accession>
<sequence>MARTGQRAVEHRPDLAGSAGDDNLHGGSPSVRRRAPPVRWDEPMPVLAQVDARGSWVRDRPGAG</sequence>
<organism evidence="2 3">
    <name type="scientific">Streptomyces finlayi</name>
    <dbReference type="NCBI Taxonomy" id="67296"/>
    <lineage>
        <taxon>Bacteria</taxon>
        <taxon>Bacillati</taxon>
        <taxon>Actinomycetota</taxon>
        <taxon>Actinomycetes</taxon>
        <taxon>Kitasatosporales</taxon>
        <taxon>Streptomycetaceae</taxon>
        <taxon>Streptomyces</taxon>
    </lineage>
</organism>
<dbReference type="EMBL" id="BMVC01000021">
    <property type="protein sequence ID" value="GHD14564.1"/>
    <property type="molecule type" value="Genomic_DNA"/>
</dbReference>